<dbReference type="SUPFAM" id="SSF49503">
    <property type="entry name" value="Cupredoxins"/>
    <property type="match status" value="1"/>
</dbReference>
<accession>A0A0G0M2F1</accession>
<dbReference type="Gene3D" id="2.60.40.420">
    <property type="entry name" value="Cupredoxins - blue copper proteins"/>
    <property type="match status" value="1"/>
</dbReference>
<dbReference type="InterPro" id="IPR028096">
    <property type="entry name" value="EfeO_Cupredoxin"/>
</dbReference>
<evidence type="ECO:0000256" key="1">
    <source>
        <dbReference type="SAM" id="Phobius"/>
    </source>
</evidence>
<protein>
    <submittedName>
        <fullName evidence="3">Copper-exporting ATPase</fullName>
    </submittedName>
</protein>
<evidence type="ECO:0000313" key="4">
    <source>
        <dbReference type="Proteomes" id="UP000034932"/>
    </source>
</evidence>
<keyword evidence="1" id="KW-0472">Membrane</keyword>
<dbReference type="STRING" id="1618573.UT19_C0001G0032"/>
<sequence>MDKILVTTIGVGLVGFIWWFFFGKKSASAEATARQGEVDVIVDGGYKPAAIRIRKGISTTLKILRKDPNSCLEEIILPDFKIKKFLPLNKAVEISITPQKTGEFGFHCGMNMYHGKLIVD</sequence>
<dbReference type="EMBL" id="LBVW01000001">
    <property type="protein sequence ID" value="KKQ94500.1"/>
    <property type="molecule type" value="Genomic_DNA"/>
</dbReference>
<organism evidence="3 4">
    <name type="scientific">Candidatus Woesebacteria bacterium GW2011_GWB1_39_10b</name>
    <dbReference type="NCBI Taxonomy" id="1618573"/>
    <lineage>
        <taxon>Bacteria</taxon>
        <taxon>Candidatus Woeseibacteriota</taxon>
    </lineage>
</organism>
<dbReference type="AlphaFoldDB" id="A0A0G0M2F1"/>
<name>A0A0G0M2F1_9BACT</name>
<dbReference type="Pfam" id="PF13473">
    <property type="entry name" value="Cupredoxin_1"/>
    <property type="match status" value="1"/>
</dbReference>
<dbReference type="Proteomes" id="UP000034932">
    <property type="component" value="Unassembled WGS sequence"/>
</dbReference>
<reference evidence="3 4" key="1">
    <citation type="journal article" date="2015" name="Nature">
        <title>rRNA introns, odd ribosomes, and small enigmatic genomes across a large radiation of phyla.</title>
        <authorList>
            <person name="Brown C.T."/>
            <person name="Hug L.A."/>
            <person name="Thomas B.C."/>
            <person name="Sharon I."/>
            <person name="Castelle C.J."/>
            <person name="Singh A."/>
            <person name="Wilkins M.J."/>
            <person name="Williams K.H."/>
            <person name="Banfield J.F."/>
        </authorList>
    </citation>
    <scope>NUCLEOTIDE SEQUENCE [LARGE SCALE GENOMIC DNA]</scope>
</reference>
<feature type="transmembrane region" description="Helical" evidence="1">
    <location>
        <begin position="6"/>
        <end position="22"/>
    </location>
</feature>
<comment type="caution">
    <text evidence="3">The sequence shown here is derived from an EMBL/GenBank/DDBJ whole genome shotgun (WGS) entry which is preliminary data.</text>
</comment>
<proteinExistence type="predicted"/>
<keyword evidence="1" id="KW-1133">Transmembrane helix</keyword>
<dbReference type="InterPro" id="IPR008972">
    <property type="entry name" value="Cupredoxin"/>
</dbReference>
<feature type="domain" description="EfeO-type cupredoxin-like" evidence="2">
    <location>
        <begin position="16"/>
        <end position="119"/>
    </location>
</feature>
<evidence type="ECO:0000313" key="3">
    <source>
        <dbReference type="EMBL" id="KKQ94500.1"/>
    </source>
</evidence>
<keyword evidence="1" id="KW-0812">Transmembrane</keyword>
<gene>
    <name evidence="3" type="ORF">UT19_C0001G0032</name>
</gene>
<evidence type="ECO:0000259" key="2">
    <source>
        <dbReference type="Pfam" id="PF13473"/>
    </source>
</evidence>